<comment type="similarity">
    <text evidence="1 2">Belongs to the phD/YefM antitoxin family.</text>
</comment>
<dbReference type="PANTHER" id="PTHR33713">
    <property type="entry name" value="ANTITOXIN YAFN-RELATED"/>
    <property type="match status" value="1"/>
</dbReference>
<evidence type="ECO:0000256" key="1">
    <source>
        <dbReference type="ARBA" id="ARBA00009981"/>
    </source>
</evidence>
<proteinExistence type="inferred from homology"/>
<dbReference type="InterPro" id="IPR051405">
    <property type="entry name" value="phD/YefM_antitoxin"/>
</dbReference>
<organism evidence="3 4">
    <name type="scientific">Nautilia profundicola (strain ATCC BAA-1463 / DSM 18972 / AmH)</name>
    <dbReference type="NCBI Taxonomy" id="598659"/>
    <lineage>
        <taxon>Bacteria</taxon>
        <taxon>Pseudomonadati</taxon>
        <taxon>Campylobacterota</taxon>
        <taxon>Epsilonproteobacteria</taxon>
        <taxon>Nautiliales</taxon>
        <taxon>Nautiliaceae</taxon>
        <taxon>Nautilia</taxon>
    </lineage>
</organism>
<keyword evidence="4" id="KW-1185">Reference proteome</keyword>
<dbReference type="InterPro" id="IPR036165">
    <property type="entry name" value="YefM-like_sf"/>
</dbReference>
<evidence type="ECO:0000256" key="2">
    <source>
        <dbReference type="RuleBase" id="RU362080"/>
    </source>
</evidence>
<dbReference type="SUPFAM" id="SSF143120">
    <property type="entry name" value="YefM-like"/>
    <property type="match status" value="1"/>
</dbReference>
<sequence length="81" mass="9637">MEVVTMSEARNNLKEIFEKVYFNHDEVIIHRKGKESVVMISLDEFNSLKETEYLMKNQANREWIKKSINNAKSGKKIYKEI</sequence>
<protein>
    <recommendedName>
        <fullName evidence="2">Antitoxin</fullName>
    </recommendedName>
</protein>
<dbReference type="KEGG" id="nam:NAMH_0523"/>
<gene>
    <name evidence="3" type="ordered locus">NAMH_0523</name>
</gene>
<name>B9L8I3_NAUPA</name>
<dbReference type="EMBL" id="CP001279">
    <property type="protein sequence ID" value="ACM92993.1"/>
    <property type="molecule type" value="Genomic_DNA"/>
</dbReference>
<comment type="function">
    <text evidence="2">Antitoxin component of a type II toxin-antitoxin (TA) system.</text>
</comment>
<dbReference type="RefSeq" id="WP_015902045.1">
    <property type="nucleotide sequence ID" value="NC_012115.1"/>
</dbReference>
<dbReference type="NCBIfam" id="TIGR01552">
    <property type="entry name" value="phd_fam"/>
    <property type="match status" value="1"/>
</dbReference>
<evidence type="ECO:0000313" key="3">
    <source>
        <dbReference type="EMBL" id="ACM92993.1"/>
    </source>
</evidence>
<accession>B9L8I3</accession>
<dbReference type="Pfam" id="PF02604">
    <property type="entry name" value="PhdYeFM_antitox"/>
    <property type="match status" value="1"/>
</dbReference>
<dbReference type="Proteomes" id="UP000000448">
    <property type="component" value="Chromosome"/>
</dbReference>
<dbReference type="Gene3D" id="3.40.1620.10">
    <property type="entry name" value="YefM-like domain"/>
    <property type="match status" value="1"/>
</dbReference>
<dbReference type="eggNOG" id="COG2161">
    <property type="taxonomic scope" value="Bacteria"/>
</dbReference>
<dbReference type="InterPro" id="IPR006442">
    <property type="entry name" value="Antitoxin_Phd/YefM"/>
</dbReference>
<dbReference type="HOGENOM" id="CLU_155837_1_0_7"/>
<dbReference type="STRING" id="598659.NAMH_0523"/>
<dbReference type="OrthoDB" id="9802003at2"/>
<reference evidence="3 4" key="1">
    <citation type="journal article" date="2009" name="PLoS Genet.">
        <title>Adaptations to submarine hydrothermal environments exemplified by the genome of Nautilia profundicola.</title>
        <authorList>
            <person name="Campbell B.J."/>
            <person name="Smith J.L."/>
            <person name="Hanson T.E."/>
            <person name="Klotz M.G."/>
            <person name="Stein L.Y."/>
            <person name="Lee C.K."/>
            <person name="Wu D."/>
            <person name="Robinson J.M."/>
            <person name="Khouri H.M."/>
            <person name="Eisen J.A."/>
            <person name="Cary S.C."/>
        </authorList>
    </citation>
    <scope>NUCLEOTIDE SEQUENCE [LARGE SCALE GENOMIC DNA]</scope>
    <source>
        <strain evidence="4">ATCC BAA-1463 / DSM 18972 / AmH</strain>
    </source>
</reference>
<dbReference type="PANTHER" id="PTHR33713:SF6">
    <property type="entry name" value="ANTITOXIN YEFM"/>
    <property type="match status" value="1"/>
</dbReference>
<evidence type="ECO:0000313" key="4">
    <source>
        <dbReference type="Proteomes" id="UP000000448"/>
    </source>
</evidence>
<dbReference type="AlphaFoldDB" id="B9L8I3"/>
<dbReference type="Gene3D" id="6.10.250.330">
    <property type="match status" value="1"/>
</dbReference>